<comment type="caution">
    <text evidence="2">The sequence shown here is derived from an EMBL/GenBank/DDBJ whole genome shotgun (WGS) entry which is preliminary data.</text>
</comment>
<evidence type="ECO:0000313" key="3">
    <source>
        <dbReference type="Proteomes" id="UP000811609"/>
    </source>
</evidence>
<organism evidence="2 3">
    <name type="scientific">Carya illinoinensis</name>
    <name type="common">Pecan</name>
    <dbReference type="NCBI Taxonomy" id="32201"/>
    <lineage>
        <taxon>Eukaryota</taxon>
        <taxon>Viridiplantae</taxon>
        <taxon>Streptophyta</taxon>
        <taxon>Embryophyta</taxon>
        <taxon>Tracheophyta</taxon>
        <taxon>Spermatophyta</taxon>
        <taxon>Magnoliopsida</taxon>
        <taxon>eudicotyledons</taxon>
        <taxon>Gunneridae</taxon>
        <taxon>Pentapetalae</taxon>
        <taxon>rosids</taxon>
        <taxon>fabids</taxon>
        <taxon>Fagales</taxon>
        <taxon>Juglandaceae</taxon>
        <taxon>Carya</taxon>
    </lineage>
</organism>
<accession>A0A8T1NDB8</accession>
<dbReference type="EMBL" id="CM031822">
    <property type="protein sequence ID" value="KAG6629796.1"/>
    <property type="molecule type" value="Genomic_DNA"/>
</dbReference>
<feature type="compositionally biased region" description="Basic and acidic residues" evidence="1">
    <location>
        <begin position="60"/>
        <end position="78"/>
    </location>
</feature>
<feature type="region of interest" description="Disordered" evidence="1">
    <location>
        <begin position="109"/>
        <end position="144"/>
    </location>
</feature>
<sequence>MQSLEKSDRIHRKSKEQEYQMQLPITHFSFELKTSGKTKEMKNPSSSNSFFSFYYISQRERERERGTKVNNGDKKGDLDSQMMKNKWEEVNNGELRIEDSSLDQMHGRALRLDHPLDMMKERASERERERERESVGREYANKER</sequence>
<evidence type="ECO:0000313" key="2">
    <source>
        <dbReference type="EMBL" id="KAG6629796.1"/>
    </source>
</evidence>
<dbReference type="AlphaFoldDB" id="A0A8T1NDB8"/>
<protein>
    <submittedName>
        <fullName evidence="2">Uncharacterized protein</fullName>
    </submittedName>
</protein>
<proteinExistence type="predicted"/>
<feature type="compositionally biased region" description="Basic and acidic residues" evidence="1">
    <location>
        <begin position="110"/>
        <end position="144"/>
    </location>
</feature>
<feature type="region of interest" description="Disordered" evidence="1">
    <location>
        <begin position="60"/>
        <end position="82"/>
    </location>
</feature>
<name>A0A8T1NDB8_CARIL</name>
<reference evidence="2" key="1">
    <citation type="submission" date="2020-12" db="EMBL/GenBank/DDBJ databases">
        <title>WGS assembly of Carya illinoinensis cv. Pawnee.</title>
        <authorList>
            <person name="Platts A."/>
            <person name="Shu S."/>
            <person name="Wright S."/>
            <person name="Barry K."/>
            <person name="Edger P."/>
            <person name="Pires J.C."/>
            <person name="Schmutz J."/>
        </authorList>
    </citation>
    <scope>NUCLEOTIDE SEQUENCE</scope>
    <source>
        <tissue evidence="2">Leaf</tissue>
    </source>
</reference>
<dbReference type="Proteomes" id="UP000811609">
    <property type="component" value="Chromosome 14"/>
</dbReference>
<feature type="region of interest" description="Disordered" evidence="1">
    <location>
        <begin position="1"/>
        <end position="20"/>
    </location>
</feature>
<evidence type="ECO:0000256" key="1">
    <source>
        <dbReference type="SAM" id="MobiDB-lite"/>
    </source>
</evidence>
<gene>
    <name evidence="2" type="ORF">CIPAW_14G110000</name>
</gene>
<keyword evidence="3" id="KW-1185">Reference proteome</keyword>